<dbReference type="AlphaFoldDB" id="A0ABD1SW99"/>
<evidence type="ECO:0000256" key="4">
    <source>
        <dbReference type="ARBA" id="ARBA00023329"/>
    </source>
</evidence>
<dbReference type="Proteomes" id="UP001604336">
    <property type="component" value="Unassembled WGS sequence"/>
</dbReference>
<name>A0ABD1SW99_9LAMI</name>
<dbReference type="PANTHER" id="PTHR21514">
    <property type="entry name" value="AP-4 COMPLEX ACCESSORY SUBUNIT TEPSIN"/>
    <property type="match status" value="1"/>
</dbReference>
<dbReference type="InterPro" id="IPR013809">
    <property type="entry name" value="ENTH"/>
</dbReference>
<feature type="compositionally biased region" description="Polar residues" evidence="5">
    <location>
        <begin position="514"/>
        <end position="528"/>
    </location>
</feature>
<dbReference type="PROSITE" id="PS50179">
    <property type="entry name" value="VHS"/>
    <property type="match status" value="1"/>
</dbReference>
<keyword evidence="8" id="KW-1185">Reference proteome</keyword>
<dbReference type="Gene3D" id="1.25.40.90">
    <property type="match status" value="1"/>
</dbReference>
<dbReference type="GO" id="GO:0030136">
    <property type="term" value="C:clathrin-coated vesicle"/>
    <property type="evidence" value="ECO:0007669"/>
    <property type="project" value="UniProtKB-SubCell"/>
</dbReference>
<feature type="region of interest" description="Disordered" evidence="5">
    <location>
        <begin position="493"/>
        <end position="533"/>
    </location>
</feature>
<evidence type="ECO:0000256" key="5">
    <source>
        <dbReference type="SAM" id="MobiDB-lite"/>
    </source>
</evidence>
<feature type="domain" description="VHS" evidence="6">
    <location>
        <begin position="35"/>
        <end position="89"/>
    </location>
</feature>
<feature type="compositionally biased region" description="Polar residues" evidence="5">
    <location>
        <begin position="248"/>
        <end position="264"/>
    </location>
</feature>
<dbReference type="Pfam" id="PF01417">
    <property type="entry name" value="ENTH"/>
    <property type="match status" value="1"/>
</dbReference>
<keyword evidence="3" id="KW-0333">Golgi apparatus</keyword>
<gene>
    <name evidence="7" type="ORF">Adt_20335</name>
</gene>
<dbReference type="InterPro" id="IPR035802">
    <property type="entry name" value="ENTH/VHS_tepsin"/>
</dbReference>
<keyword evidence="4" id="KW-0968">Cytoplasmic vesicle</keyword>
<feature type="compositionally biased region" description="Polar residues" evidence="5">
    <location>
        <begin position="226"/>
        <end position="240"/>
    </location>
</feature>
<dbReference type="SUPFAM" id="SSF48371">
    <property type="entry name" value="ARM repeat"/>
    <property type="match status" value="1"/>
</dbReference>
<protein>
    <submittedName>
        <fullName evidence="7">VHS domain-containing protein</fullName>
    </submittedName>
</protein>
<dbReference type="InterPro" id="IPR008942">
    <property type="entry name" value="ENTH_VHS"/>
</dbReference>
<feature type="compositionally biased region" description="Basic and acidic residues" evidence="5">
    <location>
        <begin position="209"/>
        <end position="220"/>
    </location>
</feature>
<dbReference type="InterPro" id="IPR039273">
    <property type="entry name" value="TEPSIN"/>
</dbReference>
<dbReference type="GO" id="GO:0005794">
    <property type="term" value="C:Golgi apparatus"/>
    <property type="evidence" value="ECO:0007669"/>
    <property type="project" value="UniProtKB-SubCell"/>
</dbReference>
<dbReference type="PANTHER" id="PTHR21514:SF0">
    <property type="entry name" value="AP-4 COMPLEX ACCESSORY SUBUNIT TEPSIN"/>
    <property type="match status" value="1"/>
</dbReference>
<evidence type="ECO:0000313" key="8">
    <source>
        <dbReference type="Proteomes" id="UP001604336"/>
    </source>
</evidence>
<comment type="caution">
    <text evidence="7">The sequence shown here is derived from an EMBL/GenBank/DDBJ whole genome shotgun (WGS) entry which is preliminary data.</text>
</comment>
<reference evidence="8" key="1">
    <citation type="submission" date="2024-07" db="EMBL/GenBank/DDBJ databases">
        <title>Two chromosome-level genome assemblies of Korean endemic species Abeliophyllum distichum and Forsythia ovata (Oleaceae).</title>
        <authorList>
            <person name="Jang H."/>
        </authorList>
    </citation>
    <scope>NUCLEOTIDE SEQUENCE [LARGE SCALE GENOMIC DNA]</scope>
</reference>
<feature type="region of interest" description="Disordered" evidence="5">
    <location>
        <begin position="189"/>
        <end position="267"/>
    </location>
</feature>
<dbReference type="EMBL" id="JBFOLK010000006">
    <property type="protein sequence ID" value="KAL2504714.1"/>
    <property type="molecule type" value="Genomic_DNA"/>
</dbReference>
<evidence type="ECO:0000256" key="3">
    <source>
        <dbReference type="ARBA" id="ARBA00023034"/>
    </source>
</evidence>
<dbReference type="InterPro" id="IPR016024">
    <property type="entry name" value="ARM-type_fold"/>
</dbReference>
<proteinExistence type="predicted"/>
<organism evidence="7 8">
    <name type="scientific">Abeliophyllum distichum</name>
    <dbReference type="NCBI Taxonomy" id="126358"/>
    <lineage>
        <taxon>Eukaryota</taxon>
        <taxon>Viridiplantae</taxon>
        <taxon>Streptophyta</taxon>
        <taxon>Embryophyta</taxon>
        <taxon>Tracheophyta</taxon>
        <taxon>Spermatophyta</taxon>
        <taxon>Magnoliopsida</taxon>
        <taxon>eudicotyledons</taxon>
        <taxon>Gunneridae</taxon>
        <taxon>Pentapetalae</taxon>
        <taxon>asterids</taxon>
        <taxon>lamiids</taxon>
        <taxon>Lamiales</taxon>
        <taxon>Oleaceae</taxon>
        <taxon>Forsythieae</taxon>
        <taxon>Abeliophyllum</taxon>
    </lineage>
</organism>
<sequence length="702" mass="76484">MEQSRRAVESYWRSKMVDGATLDEDKVTPVYKLEEICELLRSSHVSIVKEVSEFILKRLQHKSPIVKQKALRVIKYAVGKSGAEFRREMQRNSVAVRQLIHYKGEPDPLKADALNKAVRETAQEALTAIFSSDDHKPVPTENALGSRIQGFGNTNFEMPSEDKKSFLSEVVDIGSATIKQGLSNLTQSPSLKKSIETGSYRSPNLRRSLTRENDNSDRYEGIGSHGETQSSLRISKNVGSGNWGPDFSASQAETTNGDSGSSYGEKNREEKLLETIVTSGGVRLQPTRDSLQVFLVEASKLDALSLGHALESKLQSPLWQVRMKAISVLEAIVRKTDDEHFSVIASYFSDNKDVVVKCSESPQASLREKANKVLSLLGGEQTGSGVRQLAKSVKAETVAVQLPDLIDTGDHNDILGVENSTKIQSDQRNETPATSAVPLIDDIFGDSFRVSESINEHKYDDDPFADVSFHTNNDKDHAVDLFSGMTVDKSGATEAHVATHKTGPGPGPEPFDILSSNSEASQDQGNSRNDVHDLMSGLSINGNDPFAKDSGSSVEKHAENVCTETNDALNSELSSLATGVNGNPMFPLAAMAYNFPPGLMFNPSLVSQPMAYNAMGSLFAQQQFLATMSNFQQLGNLQPSASVNHASGYNGGYSSAFPDIFNPSIATQAPTSMMNDSKKEETKAFDFISDHLTAARDPKRMI</sequence>
<evidence type="ECO:0000259" key="6">
    <source>
        <dbReference type="PROSITE" id="PS50179"/>
    </source>
</evidence>
<accession>A0ABD1SW99</accession>
<dbReference type="SMART" id="SM00288">
    <property type="entry name" value="VHS"/>
    <property type="match status" value="1"/>
</dbReference>
<dbReference type="InterPro" id="IPR002014">
    <property type="entry name" value="VHS_dom"/>
</dbReference>
<dbReference type="CDD" id="cd03572">
    <property type="entry name" value="ENTH_like_Tepsin"/>
    <property type="match status" value="1"/>
</dbReference>
<comment type="subcellular location">
    <subcellularLocation>
        <location evidence="1">Cytoplasmic vesicle</location>
        <location evidence="1">Clathrin-coated vesicle</location>
    </subcellularLocation>
    <subcellularLocation>
        <location evidence="2">Golgi apparatus</location>
        <location evidence="2">trans-Golgi network</location>
    </subcellularLocation>
</comment>
<evidence type="ECO:0000313" key="7">
    <source>
        <dbReference type="EMBL" id="KAL2504714.1"/>
    </source>
</evidence>
<evidence type="ECO:0000256" key="1">
    <source>
        <dbReference type="ARBA" id="ARBA00004132"/>
    </source>
</evidence>
<evidence type="ECO:0000256" key="2">
    <source>
        <dbReference type="ARBA" id="ARBA00004601"/>
    </source>
</evidence>
<feature type="compositionally biased region" description="Polar residues" evidence="5">
    <location>
        <begin position="189"/>
        <end position="207"/>
    </location>
</feature>